<evidence type="ECO:0000313" key="1">
    <source>
        <dbReference type="EMBL" id="POD73096.1"/>
    </source>
</evidence>
<gene>
    <name evidence="1" type="ORF">BKM07_03040</name>
</gene>
<comment type="caution">
    <text evidence="1">The sequence shown here is derived from an EMBL/GenBank/DDBJ whole genome shotgun (WGS) entry which is preliminary data.</text>
</comment>
<name>A0ABD6VIM5_9PSED</name>
<reference evidence="1 2" key="1">
    <citation type="submission" date="2016-10" db="EMBL/GenBank/DDBJ databases">
        <title>Comparative genomics of Pseudomonas syringae.</title>
        <authorList>
            <person name="Hulin M.T."/>
        </authorList>
    </citation>
    <scope>NUCLEOTIDE SEQUENCE [LARGE SCALE GENOMIC DNA]</scope>
    <source>
        <strain evidence="1 2">9643</strain>
    </source>
</reference>
<proteinExistence type="predicted"/>
<dbReference type="EMBL" id="MLET01000001">
    <property type="protein sequence ID" value="POD73096.1"/>
    <property type="molecule type" value="Genomic_DNA"/>
</dbReference>
<sequence>MRTNGRANRRLLVKARIFTRLEAQPGWIIRAEIEGSELFAKQPQLVDRCHAFEAGLFMMGYDLRSLVPDGYMIPVPPNPNYRVRRMTRAT</sequence>
<protein>
    <submittedName>
        <fullName evidence="1">Uncharacterized protein</fullName>
    </submittedName>
</protein>
<dbReference type="Proteomes" id="UP000236998">
    <property type="component" value="Unassembled WGS sequence"/>
</dbReference>
<dbReference type="AlphaFoldDB" id="A0ABD6VIM5"/>
<organism evidence="1 2">
    <name type="scientific">Pseudomonas syringae group genomosp. 3</name>
    <dbReference type="NCBI Taxonomy" id="251701"/>
    <lineage>
        <taxon>Bacteria</taxon>
        <taxon>Pseudomonadati</taxon>
        <taxon>Pseudomonadota</taxon>
        <taxon>Gammaproteobacteria</taxon>
        <taxon>Pseudomonadales</taxon>
        <taxon>Pseudomonadaceae</taxon>
        <taxon>Pseudomonas</taxon>
    </lineage>
</organism>
<evidence type="ECO:0000313" key="2">
    <source>
        <dbReference type="Proteomes" id="UP000236998"/>
    </source>
</evidence>
<accession>A0ABD6VIM5</accession>